<dbReference type="Proteomes" id="UP001496674">
    <property type="component" value="Chromosome"/>
</dbReference>
<dbReference type="PROSITE" id="PS51257">
    <property type="entry name" value="PROKAR_LIPOPROTEIN"/>
    <property type="match status" value="1"/>
</dbReference>
<keyword evidence="4" id="KW-1185">Reference proteome</keyword>
<organism evidence="3 4">
    <name type="scientific">Bacteroides sedimenti</name>
    <dbReference type="NCBI Taxonomy" id="2136147"/>
    <lineage>
        <taxon>Bacteria</taxon>
        <taxon>Pseudomonadati</taxon>
        <taxon>Bacteroidota</taxon>
        <taxon>Bacteroidia</taxon>
        <taxon>Bacteroidales</taxon>
        <taxon>Bacteroidaceae</taxon>
        <taxon>Bacteroides</taxon>
    </lineage>
</organism>
<dbReference type="Gene3D" id="2.40.128.360">
    <property type="match status" value="1"/>
</dbReference>
<protein>
    <recommendedName>
        <fullName evidence="2">Lipocalin-like domain-containing protein</fullName>
    </recommendedName>
</protein>
<feature type="domain" description="Lipocalin-like" evidence="2">
    <location>
        <begin position="39"/>
        <end position="107"/>
    </location>
</feature>
<accession>A0ABN6Z6K0</accession>
<proteinExistence type="predicted"/>
<evidence type="ECO:0000259" key="2">
    <source>
        <dbReference type="Pfam" id="PF13648"/>
    </source>
</evidence>
<evidence type="ECO:0000313" key="3">
    <source>
        <dbReference type="EMBL" id="BEG99814.1"/>
    </source>
</evidence>
<gene>
    <name evidence="3" type="ORF">BSYN_20790</name>
</gene>
<dbReference type="Pfam" id="PF13648">
    <property type="entry name" value="Lipocalin_4"/>
    <property type="match status" value="1"/>
</dbReference>
<sequence length="130" mass="14162">MKTVRLFTTLVMVVLCVGFTSCSKSDDEPSSNNTAIVGTWAEDSSVEQYVYTFNSDGTGKWEVYNGTTLDKSTSLTYKVSGTALTITGGGETSAMTIKELTETKLTLTSTYVENGKTQTDTFVLYKQSKQ</sequence>
<feature type="chain" id="PRO_5045430027" description="Lipocalin-like domain-containing protein" evidence="1">
    <location>
        <begin position="26"/>
        <end position="130"/>
    </location>
</feature>
<feature type="signal peptide" evidence="1">
    <location>
        <begin position="1"/>
        <end position="25"/>
    </location>
</feature>
<dbReference type="EMBL" id="AP028055">
    <property type="protein sequence ID" value="BEG99814.1"/>
    <property type="molecule type" value="Genomic_DNA"/>
</dbReference>
<dbReference type="RefSeq" id="WP_353330642.1">
    <property type="nucleotide sequence ID" value="NZ_AP028055.1"/>
</dbReference>
<evidence type="ECO:0000313" key="4">
    <source>
        <dbReference type="Proteomes" id="UP001496674"/>
    </source>
</evidence>
<dbReference type="InterPro" id="IPR024311">
    <property type="entry name" value="Lipocalin-like"/>
</dbReference>
<evidence type="ECO:0000256" key="1">
    <source>
        <dbReference type="SAM" id="SignalP"/>
    </source>
</evidence>
<keyword evidence="1" id="KW-0732">Signal</keyword>
<reference evidence="3 4" key="1">
    <citation type="submission" date="2023-04" db="EMBL/GenBank/DDBJ databases">
        <title>Draft genome sequence of acteroides sedimenti strain YN3PY1.</title>
        <authorList>
            <person name="Yoshida N."/>
        </authorList>
    </citation>
    <scope>NUCLEOTIDE SEQUENCE [LARGE SCALE GENOMIC DNA]</scope>
    <source>
        <strain evidence="3 4">YN3PY1</strain>
    </source>
</reference>
<name>A0ABN6Z6K0_9BACE</name>